<protein>
    <submittedName>
        <fullName evidence="2">Uncharacterized protein</fullName>
    </submittedName>
</protein>
<feature type="transmembrane region" description="Helical" evidence="1">
    <location>
        <begin position="12"/>
        <end position="30"/>
    </location>
</feature>
<dbReference type="RefSeq" id="WP_073589545.1">
    <property type="nucleotide sequence ID" value="NZ_FRFD01000008.1"/>
</dbReference>
<dbReference type="STRING" id="1121345.SAMN02745217_02891"/>
<feature type="transmembrane region" description="Helical" evidence="1">
    <location>
        <begin position="57"/>
        <end position="77"/>
    </location>
</feature>
<dbReference type="Proteomes" id="UP000184612">
    <property type="component" value="Unassembled WGS sequence"/>
</dbReference>
<evidence type="ECO:0000313" key="3">
    <source>
        <dbReference type="Proteomes" id="UP000184612"/>
    </source>
</evidence>
<dbReference type="OrthoDB" id="2034616at2"/>
<gene>
    <name evidence="2" type="ORF">SAMN02745217_02891</name>
</gene>
<sequence length="234" mass="26076">MDNQLILKYKKYALSGILGTILFMIGDWLLDVKPVDNITNGFVESGWIQMSMWRFEASILLGAIAVPLWFFGLISVGKAIKEKSKRAGNFYLFGAVVGSLGGLLIHTVCNFLPVIFKIIYKNNGDSVLATSMVNDMANYIIVPFAVYFAILELFTAIPFMYAILSGKLKTSKWKAFCNPVVTILLAGVMNKIPFYPVNAVTGAMESLGHLLMCAVIFQYYNNYFSDKNSDVRKV</sequence>
<keyword evidence="1" id="KW-0812">Transmembrane</keyword>
<evidence type="ECO:0000256" key="1">
    <source>
        <dbReference type="SAM" id="Phobius"/>
    </source>
</evidence>
<feature type="transmembrane region" description="Helical" evidence="1">
    <location>
        <begin position="207"/>
        <end position="224"/>
    </location>
</feature>
<name>A0A1M7YDS4_9FIRM</name>
<evidence type="ECO:0000313" key="2">
    <source>
        <dbReference type="EMBL" id="SHO50787.1"/>
    </source>
</evidence>
<dbReference type="Pfam" id="PF20599">
    <property type="entry name" value="DUF6796"/>
    <property type="match status" value="1"/>
</dbReference>
<dbReference type="EMBL" id="FRFD01000008">
    <property type="protein sequence ID" value="SHO50787.1"/>
    <property type="molecule type" value="Genomic_DNA"/>
</dbReference>
<proteinExistence type="predicted"/>
<feature type="transmembrane region" description="Helical" evidence="1">
    <location>
        <begin position="89"/>
        <end position="120"/>
    </location>
</feature>
<feature type="transmembrane region" description="Helical" evidence="1">
    <location>
        <begin position="176"/>
        <end position="195"/>
    </location>
</feature>
<dbReference type="AlphaFoldDB" id="A0A1M7YDS4"/>
<keyword evidence="1" id="KW-1133">Transmembrane helix</keyword>
<keyword evidence="3" id="KW-1185">Reference proteome</keyword>
<dbReference type="InterPro" id="IPR046475">
    <property type="entry name" value="DUF6796"/>
</dbReference>
<keyword evidence="1" id="KW-0472">Membrane</keyword>
<reference evidence="2 3" key="1">
    <citation type="submission" date="2016-12" db="EMBL/GenBank/DDBJ databases">
        <authorList>
            <person name="Song W.-J."/>
            <person name="Kurnit D.M."/>
        </authorList>
    </citation>
    <scope>NUCLEOTIDE SEQUENCE [LARGE SCALE GENOMIC DNA]</scope>
    <source>
        <strain evidence="2 3">DSM 12503</strain>
    </source>
</reference>
<organism evidence="2 3">
    <name type="scientific">Anaerocolumna xylanovorans DSM 12503</name>
    <dbReference type="NCBI Taxonomy" id="1121345"/>
    <lineage>
        <taxon>Bacteria</taxon>
        <taxon>Bacillati</taxon>
        <taxon>Bacillota</taxon>
        <taxon>Clostridia</taxon>
        <taxon>Lachnospirales</taxon>
        <taxon>Lachnospiraceae</taxon>
        <taxon>Anaerocolumna</taxon>
    </lineage>
</organism>
<accession>A0A1M7YDS4</accession>
<feature type="transmembrane region" description="Helical" evidence="1">
    <location>
        <begin position="140"/>
        <end position="164"/>
    </location>
</feature>